<dbReference type="AlphaFoldDB" id="A0A0N0VID1"/>
<evidence type="ECO:0000313" key="2">
    <source>
        <dbReference type="Proteomes" id="UP000037931"/>
    </source>
</evidence>
<dbReference type="PATRIC" id="fig|50340.43.peg.5098"/>
<name>A0A0N0VID1_9PSED</name>
<proteinExistence type="predicted"/>
<accession>A0A0N0VID1</accession>
<comment type="caution">
    <text evidence="1">The sequence shown here is derived from an EMBL/GenBank/DDBJ whole genome shotgun (WGS) entry which is preliminary data.</text>
</comment>
<protein>
    <submittedName>
        <fullName evidence="1">Uncharacterized protein</fullName>
    </submittedName>
</protein>
<keyword evidence="2" id="KW-1185">Reference proteome</keyword>
<reference evidence="1 2" key="1">
    <citation type="journal article" date="2015" name="PLoS ONE">
        <title>Rice-Infecting Pseudomonas Genomes Are Highly Accessorized and Harbor Multiple Putative Virulence Mechanisms to Cause Sheath Brown Rot.</title>
        <authorList>
            <person name="Quibod I.L."/>
            <person name="Grande G."/>
            <person name="Oreiro E.G."/>
            <person name="Borja F.N."/>
            <person name="Dossa G.S."/>
            <person name="Mauleon R."/>
            <person name="Cruz C.V."/>
            <person name="Oliva R."/>
        </authorList>
    </citation>
    <scope>NUCLEOTIDE SEQUENCE [LARGE SCALE GENOMIC DNA]</scope>
    <source>
        <strain evidence="1 2">IRRI 6609</strain>
    </source>
</reference>
<sequence>MRIKREHELQLVNYIKSHKGFKSEKAIQYGVQYNVNEVMLNIHYSEKDKTTFAFTIQNTTADTEFSQLIENFASGIAI</sequence>
<dbReference type="Proteomes" id="UP000037931">
    <property type="component" value="Unassembled WGS sequence"/>
</dbReference>
<evidence type="ECO:0000313" key="1">
    <source>
        <dbReference type="EMBL" id="KPA87071.1"/>
    </source>
</evidence>
<gene>
    <name evidence="1" type="ORF">PF66_06416</name>
</gene>
<dbReference type="EMBL" id="JSYZ01000054">
    <property type="protein sequence ID" value="KPA87071.1"/>
    <property type="molecule type" value="Genomic_DNA"/>
</dbReference>
<organism evidence="1 2">
    <name type="scientific">Pseudomonas asplenii</name>
    <dbReference type="NCBI Taxonomy" id="53407"/>
    <lineage>
        <taxon>Bacteria</taxon>
        <taxon>Pseudomonadati</taxon>
        <taxon>Pseudomonadota</taxon>
        <taxon>Gammaproteobacteria</taxon>
        <taxon>Pseudomonadales</taxon>
        <taxon>Pseudomonadaceae</taxon>
        <taxon>Pseudomonas</taxon>
    </lineage>
</organism>